<evidence type="ECO:0000313" key="1">
    <source>
        <dbReference type="EMBL" id="GFP74244.1"/>
    </source>
</evidence>
<accession>A0A6V8SAG3</accession>
<gene>
    <name evidence="1" type="ORF">bsdtw1_00289</name>
</gene>
<comment type="caution">
    <text evidence="1">The sequence shown here is derived from an EMBL/GenBank/DDBJ whole genome shotgun (WGS) entry which is preliminary data.</text>
</comment>
<name>A0A6V8SAG3_9CLOT</name>
<protein>
    <submittedName>
        <fullName evidence="1">Uncharacterized protein</fullName>
    </submittedName>
</protein>
<sequence length="169" mass="19292">MARKRKSKDFVIGPDDLGYEEEEVDMNGFVDFEDGQHIKPNEVLVARFNFFDDNSENITSSDTHSTLDASKDKTIIKEADENKATDTSTQAKKNIVDIRTTKISANGVTPPVDGEFFTIKRTYTLRKSTVKMLNHIKALDDDINVYMNTLVDDAIRYYYDHILNKSKNV</sequence>
<dbReference type="Proteomes" id="UP000580568">
    <property type="component" value="Unassembled WGS sequence"/>
</dbReference>
<dbReference type="EMBL" id="BLZR01000001">
    <property type="protein sequence ID" value="GFP74244.1"/>
    <property type="molecule type" value="Genomic_DNA"/>
</dbReference>
<keyword evidence="2" id="KW-1185">Reference proteome</keyword>
<dbReference type="RefSeq" id="WP_183275810.1">
    <property type="nucleotide sequence ID" value="NZ_BLZR01000001.1"/>
</dbReference>
<proteinExistence type="predicted"/>
<dbReference type="AlphaFoldDB" id="A0A6V8SAG3"/>
<organism evidence="1 2">
    <name type="scientific">Clostridium fungisolvens</name>
    <dbReference type="NCBI Taxonomy" id="1604897"/>
    <lineage>
        <taxon>Bacteria</taxon>
        <taxon>Bacillati</taxon>
        <taxon>Bacillota</taxon>
        <taxon>Clostridia</taxon>
        <taxon>Eubacteriales</taxon>
        <taxon>Clostridiaceae</taxon>
        <taxon>Clostridium</taxon>
    </lineage>
</organism>
<reference evidence="1 2" key="1">
    <citation type="submission" date="2020-07" db="EMBL/GenBank/DDBJ databases">
        <title>A new beta-1,3-glucan-decomposing anaerobic bacterium isolated from anoxic soil subjected to biological soil disinfestation.</title>
        <authorList>
            <person name="Ueki A."/>
            <person name="Tonouchi A."/>
        </authorList>
    </citation>
    <scope>NUCLEOTIDE SEQUENCE [LARGE SCALE GENOMIC DNA]</scope>
    <source>
        <strain evidence="1 2">TW1</strain>
    </source>
</reference>
<evidence type="ECO:0000313" key="2">
    <source>
        <dbReference type="Proteomes" id="UP000580568"/>
    </source>
</evidence>